<proteinExistence type="predicted"/>
<dbReference type="RefSeq" id="WP_212594822.1">
    <property type="nucleotide sequence ID" value="NZ_CP073587.1"/>
</dbReference>
<organism evidence="2 3">
    <name type="scientific">Shewanella yunxiaonensis</name>
    <dbReference type="NCBI Taxonomy" id="2829809"/>
    <lineage>
        <taxon>Bacteria</taxon>
        <taxon>Pseudomonadati</taxon>
        <taxon>Pseudomonadota</taxon>
        <taxon>Gammaproteobacteria</taxon>
        <taxon>Alteromonadales</taxon>
        <taxon>Shewanellaceae</taxon>
        <taxon>Shewanella</taxon>
    </lineage>
</organism>
<keyword evidence="1" id="KW-0472">Membrane</keyword>
<sequence>MSWLLLLTLAVIVFFNRYLFLEPKLPLRIPKLVREALSYSAPCLLIAICAPVILVDHGTLRPLPDNPYLWGAIIAVVIAYVVRHMLSAVALSLLAFYLLNWWMSAS</sequence>
<gene>
    <name evidence="2" type="ORF">KDN34_16735</name>
</gene>
<evidence type="ECO:0000313" key="2">
    <source>
        <dbReference type="EMBL" id="QUN05796.1"/>
    </source>
</evidence>
<keyword evidence="1" id="KW-0812">Transmembrane</keyword>
<dbReference type="InterPro" id="IPR008407">
    <property type="entry name" value="Brnchd-chn_aa_trnsp_AzlD"/>
</dbReference>
<dbReference type="Pfam" id="PF05437">
    <property type="entry name" value="AzlD"/>
    <property type="match status" value="1"/>
</dbReference>
<evidence type="ECO:0000313" key="3">
    <source>
        <dbReference type="Proteomes" id="UP000679575"/>
    </source>
</evidence>
<name>A0ABX7YUE0_9GAMM</name>
<dbReference type="EMBL" id="CP073587">
    <property type="protein sequence ID" value="QUN05796.1"/>
    <property type="molecule type" value="Genomic_DNA"/>
</dbReference>
<reference evidence="2 3" key="1">
    <citation type="submission" date="2021-04" db="EMBL/GenBank/DDBJ databases">
        <title>Novel species identification of genus Shewanella.</title>
        <authorList>
            <person name="Liu G."/>
        </authorList>
    </citation>
    <scope>NUCLEOTIDE SEQUENCE [LARGE SCALE GENOMIC DNA]</scope>
    <source>
        <strain evidence="2 3">FJAT-54481</strain>
    </source>
</reference>
<keyword evidence="3" id="KW-1185">Reference proteome</keyword>
<evidence type="ECO:0000256" key="1">
    <source>
        <dbReference type="SAM" id="Phobius"/>
    </source>
</evidence>
<feature type="transmembrane region" description="Helical" evidence="1">
    <location>
        <begin position="68"/>
        <end position="99"/>
    </location>
</feature>
<keyword evidence="1" id="KW-1133">Transmembrane helix</keyword>
<accession>A0ABX7YUE0</accession>
<feature type="transmembrane region" description="Helical" evidence="1">
    <location>
        <begin position="37"/>
        <end position="56"/>
    </location>
</feature>
<protein>
    <submittedName>
        <fullName evidence="2">AzlD domain-containing protein</fullName>
    </submittedName>
</protein>
<dbReference type="Proteomes" id="UP000679575">
    <property type="component" value="Chromosome"/>
</dbReference>